<dbReference type="InterPro" id="IPR051806">
    <property type="entry name" value="HAD-like_SPP"/>
</dbReference>
<dbReference type="InterPro" id="IPR041492">
    <property type="entry name" value="HAD_2"/>
</dbReference>
<dbReference type="GO" id="GO:0050308">
    <property type="term" value="F:sugar-phosphatase activity"/>
    <property type="evidence" value="ECO:0007669"/>
    <property type="project" value="TreeGrafter"/>
</dbReference>
<keyword evidence="2" id="KW-1185">Reference proteome</keyword>
<organism evidence="1 2">
    <name type="scientific">Catenovulum maritimum</name>
    <dbReference type="NCBI Taxonomy" id="1513271"/>
    <lineage>
        <taxon>Bacteria</taxon>
        <taxon>Pseudomonadati</taxon>
        <taxon>Pseudomonadota</taxon>
        <taxon>Gammaproteobacteria</taxon>
        <taxon>Alteromonadales</taxon>
        <taxon>Alteromonadaceae</taxon>
        <taxon>Catenovulum</taxon>
    </lineage>
</organism>
<dbReference type="SUPFAM" id="SSF56784">
    <property type="entry name" value="HAD-like"/>
    <property type="match status" value="1"/>
</dbReference>
<dbReference type="Proteomes" id="UP000037600">
    <property type="component" value="Unassembled WGS sequence"/>
</dbReference>
<gene>
    <name evidence="1" type="ORF">XM47_00730</name>
</gene>
<sequence>MAQPIKALLLDHDGTLVNSEPCQFQIWQGILQGYGVDYQFSDFIPRIGIPGEITSAYLVEKYRLPISPAALAKVKEEQTDIFLQTNAFPLMPGIQTIINWAKENKIKLAVVSGAERASVVRSLQHHNLLNQLEVVVAGGDVEVSKPAPDCYLKALSELGINAEQAVAIEDSASGIQSAKAANLKCFAIQHDFTPAEKLSKADKYFSSHHLILDALKQL</sequence>
<dbReference type="InterPro" id="IPR006439">
    <property type="entry name" value="HAD-SF_hydro_IA"/>
</dbReference>
<comment type="caution">
    <text evidence="1">The sequence shown here is derived from an EMBL/GenBank/DDBJ whole genome shotgun (WGS) entry which is preliminary data.</text>
</comment>
<name>A0A0J8GV77_9ALTE</name>
<dbReference type="InterPro" id="IPR023198">
    <property type="entry name" value="PGP-like_dom2"/>
</dbReference>
<dbReference type="PANTHER" id="PTHR43481:SF4">
    <property type="entry name" value="GLYCEROL-1-PHOSPHATE PHOSPHOHYDROLASE 1-RELATED"/>
    <property type="match status" value="1"/>
</dbReference>
<dbReference type="AlphaFoldDB" id="A0A0J8GV77"/>
<dbReference type="SFLD" id="SFLDS00003">
    <property type="entry name" value="Haloacid_Dehalogenase"/>
    <property type="match status" value="1"/>
</dbReference>
<dbReference type="Pfam" id="PF13419">
    <property type="entry name" value="HAD_2"/>
    <property type="match status" value="1"/>
</dbReference>
<dbReference type="InterPro" id="IPR036412">
    <property type="entry name" value="HAD-like_sf"/>
</dbReference>
<dbReference type="Gene3D" id="1.10.150.240">
    <property type="entry name" value="Putative phosphatase, domain 2"/>
    <property type="match status" value="1"/>
</dbReference>
<evidence type="ECO:0000313" key="1">
    <source>
        <dbReference type="EMBL" id="KMT66690.1"/>
    </source>
</evidence>
<dbReference type="RefSeq" id="WP_048688235.1">
    <property type="nucleotide sequence ID" value="NZ_KQ130482.1"/>
</dbReference>
<dbReference type="STRING" id="1513271.XM47_00730"/>
<dbReference type="OrthoDB" id="9782449at2"/>
<protein>
    <recommendedName>
        <fullName evidence="3">Haloacid dehalogenase</fullName>
    </recommendedName>
</protein>
<evidence type="ECO:0000313" key="2">
    <source>
        <dbReference type="Proteomes" id="UP000037600"/>
    </source>
</evidence>
<proteinExistence type="predicted"/>
<dbReference type="Gene3D" id="3.40.50.1000">
    <property type="entry name" value="HAD superfamily/HAD-like"/>
    <property type="match status" value="1"/>
</dbReference>
<dbReference type="NCBIfam" id="TIGR01509">
    <property type="entry name" value="HAD-SF-IA-v3"/>
    <property type="match status" value="1"/>
</dbReference>
<evidence type="ECO:0008006" key="3">
    <source>
        <dbReference type="Google" id="ProtNLM"/>
    </source>
</evidence>
<dbReference type="InterPro" id="IPR023214">
    <property type="entry name" value="HAD_sf"/>
</dbReference>
<reference evidence="1 2" key="1">
    <citation type="submission" date="2015-04" db="EMBL/GenBank/DDBJ databases">
        <title>Draft Genome Sequence of the Novel Agar-Digesting Marine Bacterium Q1.</title>
        <authorList>
            <person name="Li Y."/>
            <person name="Li D."/>
            <person name="Chen G."/>
            <person name="Du Z."/>
        </authorList>
    </citation>
    <scope>NUCLEOTIDE SEQUENCE [LARGE SCALE GENOMIC DNA]</scope>
    <source>
        <strain evidence="1 2">Q1</strain>
    </source>
</reference>
<accession>A0A0J8GV77</accession>
<dbReference type="EMBL" id="LAZL01000002">
    <property type="protein sequence ID" value="KMT66690.1"/>
    <property type="molecule type" value="Genomic_DNA"/>
</dbReference>
<dbReference type="PANTHER" id="PTHR43481">
    <property type="entry name" value="FRUCTOSE-1-PHOSPHATE PHOSPHATASE"/>
    <property type="match status" value="1"/>
</dbReference>
<dbReference type="SFLD" id="SFLDG01129">
    <property type="entry name" value="C1.5:_HAD__Beta-PGM__Phosphata"/>
    <property type="match status" value="1"/>
</dbReference>